<proteinExistence type="predicted"/>
<dbReference type="Proteomes" id="UP001176941">
    <property type="component" value="Chromosome 5"/>
</dbReference>
<gene>
    <name evidence="1" type="ORF">MRATA1EN1_LOCUS24795</name>
</gene>
<keyword evidence="2" id="KW-1185">Reference proteome</keyword>
<protein>
    <submittedName>
        <fullName evidence="1">Uncharacterized protein</fullName>
    </submittedName>
</protein>
<evidence type="ECO:0000313" key="1">
    <source>
        <dbReference type="EMBL" id="CAI9175833.1"/>
    </source>
</evidence>
<organism evidence="1 2">
    <name type="scientific">Rangifer tarandus platyrhynchus</name>
    <name type="common">Svalbard reindeer</name>
    <dbReference type="NCBI Taxonomy" id="3082113"/>
    <lineage>
        <taxon>Eukaryota</taxon>
        <taxon>Metazoa</taxon>
        <taxon>Chordata</taxon>
        <taxon>Craniata</taxon>
        <taxon>Vertebrata</taxon>
        <taxon>Euteleostomi</taxon>
        <taxon>Mammalia</taxon>
        <taxon>Eutheria</taxon>
        <taxon>Laurasiatheria</taxon>
        <taxon>Artiodactyla</taxon>
        <taxon>Ruminantia</taxon>
        <taxon>Pecora</taxon>
        <taxon>Cervidae</taxon>
        <taxon>Odocoileinae</taxon>
        <taxon>Rangifer</taxon>
    </lineage>
</organism>
<accession>A0ABN8ZTF3</accession>
<reference evidence="1" key="1">
    <citation type="submission" date="2023-04" db="EMBL/GenBank/DDBJ databases">
        <authorList>
            <consortium name="ELIXIR-Norway"/>
        </authorList>
    </citation>
    <scope>NUCLEOTIDE SEQUENCE [LARGE SCALE GENOMIC DNA]</scope>
</reference>
<dbReference type="EMBL" id="OX459941">
    <property type="protein sequence ID" value="CAI9175833.1"/>
    <property type="molecule type" value="Genomic_DNA"/>
</dbReference>
<name>A0ABN8ZTF3_RANTA</name>
<sequence>MQPGCHKALFERIIFSLEDTHASLLLFHACVCVSVCVCAHACMCDVLCIYQLGATGQPCKWKGGTWGTFSTGLTCPSWGPMLLPPLSPPQGISCVSNTPCPDRFLTGNCHNSGTPEPQTALPPATLM</sequence>
<evidence type="ECO:0000313" key="2">
    <source>
        <dbReference type="Proteomes" id="UP001176941"/>
    </source>
</evidence>